<dbReference type="FunFam" id="2.40.50.140:FF:000201">
    <property type="entry name" value="TRM2p tRNA methyltransferase"/>
    <property type="match status" value="1"/>
</dbReference>
<feature type="domain" description="TRAM" evidence="8">
    <location>
        <begin position="74"/>
        <end position="136"/>
    </location>
</feature>
<dbReference type="AlphaFoldDB" id="A0A9P5V5X0"/>
<dbReference type="PROSITE" id="PS50926">
    <property type="entry name" value="TRAM"/>
    <property type="match status" value="1"/>
</dbReference>
<feature type="active site" description="Nucleophile" evidence="5">
    <location>
        <position position="481"/>
    </location>
</feature>
<keyword evidence="10" id="KW-1185">Reference proteome</keyword>
<keyword evidence="2 5" id="KW-0489">Methyltransferase</keyword>
<dbReference type="Pfam" id="PF06825">
    <property type="entry name" value="HSBP1"/>
    <property type="match status" value="1"/>
</dbReference>
<organism evidence="9 10">
    <name type="scientific">Linnemannia schmuckeri</name>
    <dbReference type="NCBI Taxonomy" id="64567"/>
    <lineage>
        <taxon>Eukaryota</taxon>
        <taxon>Fungi</taxon>
        <taxon>Fungi incertae sedis</taxon>
        <taxon>Mucoromycota</taxon>
        <taxon>Mortierellomycotina</taxon>
        <taxon>Mortierellomycetes</taxon>
        <taxon>Mortierellales</taxon>
        <taxon>Mortierellaceae</taxon>
        <taxon>Linnemannia</taxon>
    </lineage>
</organism>
<dbReference type="Pfam" id="PF05958">
    <property type="entry name" value="tRNA_U5-meth_tr"/>
    <property type="match status" value="1"/>
</dbReference>
<dbReference type="PROSITE" id="PS51622">
    <property type="entry name" value="SAM_MT_RNA_M5U_2"/>
    <property type="match status" value="1"/>
</dbReference>
<dbReference type="GO" id="GO:0030697">
    <property type="term" value="F:tRNA (uracil(54)-C5)-methyltransferase activity, S-adenosyl methionine-dependent"/>
    <property type="evidence" value="ECO:0007669"/>
    <property type="project" value="InterPro"/>
</dbReference>
<feature type="binding site" evidence="5">
    <location>
        <position position="454"/>
    </location>
    <ligand>
        <name>S-adenosyl-L-methionine</name>
        <dbReference type="ChEBI" id="CHEBI:59789"/>
    </ligand>
</feature>
<dbReference type="InterPro" id="IPR030391">
    <property type="entry name" value="MeTrfase_TrmA_CS"/>
</dbReference>
<evidence type="ECO:0000256" key="1">
    <source>
        <dbReference type="ARBA" id="ARBA00006349"/>
    </source>
</evidence>
<evidence type="ECO:0000256" key="7">
    <source>
        <dbReference type="SAM" id="MobiDB-lite"/>
    </source>
</evidence>
<dbReference type="InterPro" id="IPR030390">
    <property type="entry name" value="MeTrfase_TrmA_AS"/>
</dbReference>
<feature type="active site" evidence="6">
    <location>
        <position position="481"/>
    </location>
</feature>
<feature type="binding site" evidence="5">
    <location>
        <position position="384"/>
    </location>
    <ligand>
        <name>S-adenosyl-L-methionine</name>
        <dbReference type="ChEBI" id="CHEBI:59789"/>
    </ligand>
</feature>
<dbReference type="PROSITE" id="PS01230">
    <property type="entry name" value="TRMA_1"/>
    <property type="match status" value="1"/>
</dbReference>
<evidence type="ECO:0000256" key="4">
    <source>
        <dbReference type="ARBA" id="ARBA00022691"/>
    </source>
</evidence>
<sequence length="599" mass="66125">MSGSPTPSLAISDVAMSAETSAPTSAPKAEAPVMKRSKKVKKLTKKDIDEVLMYDIVELRGHNHWDWDPKTPPPFQNFEELEVTIGSFAQSGEGLALLPDRGEGWVLVVPFVVPGEKVKARVYRHNWGYSHADLVKVIEPAKNRIAKDDILCKYFGTCAGCQLQHISYADQMKFKRQVVENAFKNYAEKYFAILPPVDPVSQSPIQSNYRTKITPHFEALNPKHQSAGTVQPVQIGFMQAGKRRILDIEECPIATPVVNEGMKTMRADVQKNIATYKKGATMLLRESNPIVPGTESESPPTTTKICVTDHKATITEWVGKFRFDYPAGSFFQNNNAILPSLIGYVQQQLHLPLASSTTPAASSDSTTALTSSLNHEIKYLVDAYCGSGLFGITCHEGFKKVLGVEISAASISCATNNLVLNKLSTETTAFHLDDADKIFAHIDFPSAETALIIDPPRKGCSDEFLDQMVAFLPARVVYVSCNVQTQARDLQGLLDRCHAKGLPGYRVEAIRGFDLFPQTRHVEGVMTLTRLENVSPQELTLYVEKLLEQINAKFDGVSGQILGKMDEMSSRIDDLEKSIGELVQNVEEEPKQPPAPADK</sequence>
<evidence type="ECO:0000256" key="3">
    <source>
        <dbReference type="ARBA" id="ARBA00022679"/>
    </source>
</evidence>
<dbReference type="InterPro" id="IPR029063">
    <property type="entry name" value="SAM-dependent_MTases_sf"/>
</dbReference>
<dbReference type="InterPro" id="IPR002792">
    <property type="entry name" value="TRAM_dom"/>
</dbReference>
<evidence type="ECO:0000313" key="9">
    <source>
        <dbReference type="EMBL" id="KAF9138446.1"/>
    </source>
</evidence>
<accession>A0A9P5V5X0</accession>
<feature type="binding site" evidence="5">
    <location>
        <position position="405"/>
    </location>
    <ligand>
        <name>S-adenosyl-L-methionine</name>
        <dbReference type="ChEBI" id="CHEBI:59789"/>
    </ligand>
</feature>
<dbReference type="OrthoDB" id="10250660at2759"/>
<comment type="similarity">
    <text evidence="5">Belongs to the class I-like SAM-binding methyltransferase superfamily. RNA M5U methyltransferase family.</text>
</comment>
<feature type="region of interest" description="Disordered" evidence="7">
    <location>
        <begin position="1"/>
        <end position="36"/>
    </location>
</feature>
<evidence type="ECO:0000256" key="6">
    <source>
        <dbReference type="PROSITE-ProRule" id="PRU10015"/>
    </source>
</evidence>
<comment type="caution">
    <text evidence="9">The sequence shown here is derived from an EMBL/GenBank/DDBJ whole genome shotgun (WGS) entry which is preliminary data.</text>
</comment>
<name>A0A9P5V5X0_9FUNG</name>
<dbReference type="InterPro" id="IPR010280">
    <property type="entry name" value="U5_MeTrfase_fam"/>
</dbReference>
<reference evidence="9" key="1">
    <citation type="journal article" date="2020" name="Fungal Divers.">
        <title>Resolving the Mortierellaceae phylogeny through synthesis of multi-gene phylogenetics and phylogenomics.</title>
        <authorList>
            <person name="Vandepol N."/>
            <person name="Liber J."/>
            <person name="Desiro A."/>
            <person name="Na H."/>
            <person name="Kennedy M."/>
            <person name="Barry K."/>
            <person name="Grigoriev I.V."/>
            <person name="Miller A.N."/>
            <person name="O'Donnell K."/>
            <person name="Stajich J.E."/>
            <person name="Bonito G."/>
        </authorList>
    </citation>
    <scope>NUCLEOTIDE SEQUENCE</scope>
    <source>
        <strain evidence="9">NRRL 6426</strain>
    </source>
</reference>
<proteinExistence type="inferred from homology"/>
<dbReference type="InterPro" id="IPR025795">
    <property type="entry name" value="tRNA_(uracil-5-)_MeTrfase"/>
</dbReference>
<dbReference type="InterPro" id="IPR012340">
    <property type="entry name" value="NA-bd_OB-fold"/>
</dbReference>
<dbReference type="PROSITE" id="PS01231">
    <property type="entry name" value="TRMA_2"/>
    <property type="match status" value="1"/>
</dbReference>
<evidence type="ECO:0000256" key="5">
    <source>
        <dbReference type="PROSITE-ProRule" id="PRU01024"/>
    </source>
</evidence>
<dbReference type="InterPro" id="IPR009643">
    <property type="entry name" value="HS1-bd"/>
</dbReference>
<dbReference type="SUPFAM" id="SSF50249">
    <property type="entry name" value="Nucleic acid-binding proteins"/>
    <property type="match status" value="1"/>
</dbReference>
<dbReference type="PANTHER" id="PTHR11061">
    <property type="entry name" value="RNA M5U METHYLTRANSFERASE"/>
    <property type="match status" value="1"/>
</dbReference>
<dbReference type="Gene3D" id="2.40.50.140">
    <property type="entry name" value="Nucleic acid-binding proteins"/>
    <property type="match status" value="1"/>
</dbReference>
<dbReference type="PANTHER" id="PTHR11061:SF30">
    <property type="entry name" value="TRNA (URACIL(54)-C(5))-METHYLTRANSFERASE"/>
    <property type="match status" value="1"/>
</dbReference>
<dbReference type="GO" id="GO:0003714">
    <property type="term" value="F:transcription corepressor activity"/>
    <property type="evidence" value="ECO:0007669"/>
    <property type="project" value="InterPro"/>
</dbReference>
<dbReference type="SUPFAM" id="SSF53335">
    <property type="entry name" value="S-adenosyl-L-methionine-dependent methyltransferases"/>
    <property type="match status" value="1"/>
</dbReference>
<dbReference type="GO" id="GO:0009451">
    <property type="term" value="P:RNA modification"/>
    <property type="evidence" value="ECO:0007669"/>
    <property type="project" value="UniProtKB-ARBA"/>
</dbReference>
<keyword evidence="4 5" id="KW-0949">S-adenosyl-L-methionine</keyword>
<dbReference type="GO" id="GO:0008033">
    <property type="term" value="P:tRNA processing"/>
    <property type="evidence" value="ECO:0007669"/>
    <property type="project" value="InterPro"/>
</dbReference>
<comment type="similarity">
    <text evidence="1">Belongs to the HSBP1 family.</text>
</comment>
<dbReference type="PROSITE" id="PS51687">
    <property type="entry name" value="SAM_MT_RNA_M5U"/>
    <property type="match status" value="1"/>
</dbReference>
<dbReference type="Gene3D" id="1.20.5.430">
    <property type="match status" value="1"/>
</dbReference>
<evidence type="ECO:0000313" key="10">
    <source>
        <dbReference type="Proteomes" id="UP000748756"/>
    </source>
</evidence>
<dbReference type="Proteomes" id="UP000748756">
    <property type="component" value="Unassembled WGS sequence"/>
</dbReference>
<dbReference type="Pfam" id="PF01938">
    <property type="entry name" value="TRAM"/>
    <property type="match status" value="1"/>
</dbReference>
<dbReference type="GO" id="GO:0032259">
    <property type="term" value="P:methylation"/>
    <property type="evidence" value="ECO:0007669"/>
    <property type="project" value="UniProtKB-KW"/>
</dbReference>
<feature type="binding site" evidence="5">
    <location>
        <position position="332"/>
    </location>
    <ligand>
        <name>S-adenosyl-L-methionine</name>
        <dbReference type="ChEBI" id="CHEBI:59789"/>
    </ligand>
</feature>
<dbReference type="Gene3D" id="3.40.50.150">
    <property type="entry name" value="Vaccinia Virus protein VP39"/>
    <property type="match status" value="2"/>
</dbReference>
<evidence type="ECO:0000259" key="8">
    <source>
        <dbReference type="PROSITE" id="PS50926"/>
    </source>
</evidence>
<dbReference type="EMBL" id="JAAAUQ010001471">
    <property type="protein sequence ID" value="KAF9138446.1"/>
    <property type="molecule type" value="Genomic_DNA"/>
</dbReference>
<keyword evidence="3 5" id="KW-0808">Transferase</keyword>
<evidence type="ECO:0000256" key="2">
    <source>
        <dbReference type="ARBA" id="ARBA00022603"/>
    </source>
</evidence>
<protein>
    <submittedName>
        <fullName evidence="9">tRNA(M5U54)methyltransferase</fullName>
    </submittedName>
</protein>
<gene>
    <name evidence="9" type="primary">TRM2</name>
    <name evidence="9" type="ORF">BG015_002386</name>
</gene>
<dbReference type="Gene3D" id="2.40.50.1070">
    <property type="match status" value="1"/>
</dbReference>